<keyword evidence="2" id="KW-1185">Reference proteome</keyword>
<gene>
    <name evidence="1" type="ORF">Sya03_15960</name>
</gene>
<dbReference type="AlphaFoldDB" id="A0A8J3Y6E6"/>
<evidence type="ECO:0000313" key="1">
    <source>
        <dbReference type="EMBL" id="GIJ02244.1"/>
    </source>
</evidence>
<sequence>MLLAKKVTTPSVLIPVGSAASTLDCASVLAMSSVAITGKPPGCAGDLERAPLSYLNPSAIFRLLNDAQVRSVRAVLSTNKLPDSLPKVHA</sequence>
<name>A0A8J3Y6E6_9ACTN</name>
<comment type="caution">
    <text evidence="1">The sequence shown here is derived from an EMBL/GenBank/DDBJ whole genome shotgun (WGS) entry which is preliminary data.</text>
</comment>
<dbReference type="Proteomes" id="UP000652013">
    <property type="component" value="Unassembled WGS sequence"/>
</dbReference>
<dbReference type="EMBL" id="BOOY01000008">
    <property type="protein sequence ID" value="GIJ02244.1"/>
    <property type="molecule type" value="Genomic_DNA"/>
</dbReference>
<accession>A0A8J3Y6E6</accession>
<evidence type="ECO:0000313" key="2">
    <source>
        <dbReference type="Proteomes" id="UP000652013"/>
    </source>
</evidence>
<proteinExistence type="predicted"/>
<organism evidence="1 2">
    <name type="scientific">Spirilliplanes yamanashiensis</name>
    <dbReference type="NCBI Taxonomy" id="42233"/>
    <lineage>
        <taxon>Bacteria</taxon>
        <taxon>Bacillati</taxon>
        <taxon>Actinomycetota</taxon>
        <taxon>Actinomycetes</taxon>
        <taxon>Micromonosporales</taxon>
        <taxon>Micromonosporaceae</taxon>
        <taxon>Spirilliplanes</taxon>
    </lineage>
</organism>
<reference evidence="1" key="1">
    <citation type="submission" date="2021-01" db="EMBL/GenBank/DDBJ databases">
        <title>Whole genome shotgun sequence of Spirilliplanes yamanashiensis NBRC 15828.</title>
        <authorList>
            <person name="Komaki H."/>
            <person name="Tamura T."/>
        </authorList>
    </citation>
    <scope>NUCLEOTIDE SEQUENCE</scope>
    <source>
        <strain evidence="1">NBRC 15828</strain>
    </source>
</reference>
<protein>
    <submittedName>
        <fullName evidence="1">Uncharacterized protein</fullName>
    </submittedName>
</protein>